<keyword evidence="2" id="KW-0812">Transmembrane</keyword>
<organism evidence="3 4">
    <name type="scientific">Novosphingobium kalidii</name>
    <dbReference type="NCBI Taxonomy" id="3230299"/>
    <lineage>
        <taxon>Bacteria</taxon>
        <taxon>Pseudomonadati</taxon>
        <taxon>Pseudomonadota</taxon>
        <taxon>Alphaproteobacteria</taxon>
        <taxon>Sphingomonadales</taxon>
        <taxon>Sphingomonadaceae</taxon>
        <taxon>Novosphingobium</taxon>
    </lineage>
</organism>
<gene>
    <name evidence="3" type="ORF">ABVV53_01240</name>
</gene>
<evidence type="ECO:0000313" key="3">
    <source>
        <dbReference type="EMBL" id="MET1754095.1"/>
    </source>
</evidence>
<reference evidence="3 4" key="1">
    <citation type="submission" date="2024-07" db="EMBL/GenBank/DDBJ databases">
        <title>Novosphingobium kalidii RD2P27.</title>
        <authorList>
            <person name="Sun J.-Q."/>
        </authorList>
    </citation>
    <scope>NUCLEOTIDE SEQUENCE [LARGE SCALE GENOMIC DNA]</scope>
    <source>
        <strain evidence="3 4">RD2P27</strain>
    </source>
</reference>
<proteinExistence type="predicted"/>
<protein>
    <submittedName>
        <fullName evidence="3">Uncharacterized protein</fullName>
    </submittedName>
</protein>
<keyword evidence="2" id="KW-1133">Transmembrane helix</keyword>
<evidence type="ECO:0000256" key="1">
    <source>
        <dbReference type="SAM" id="MobiDB-lite"/>
    </source>
</evidence>
<name>A0ABV2CXB4_9SPHN</name>
<keyword evidence="2" id="KW-0472">Membrane</keyword>
<feature type="transmembrane region" description="Helical" evidence="2">
    <location>
        <begin position="6"/>
        <end position="25"/>
    </location>
</feature>
<keyword evidence="4" id="KW-1185">Reference proteome</keyword>
<dbReference type="EMBL" id="JBEWLY010000004">
    <property type="protein sequence ID" value="MET1754095.1"/>
    <property type="molecule type" value="Genomic_DNA"/>
</dbReference>
<dbReference type="RefSeq" id="WP_353982499.1">
    <property type="nucleotide sequence ID" value="NZ_JBEWLY010000004.1"/>
</dbReference>
<sequence>MEWLWAFVVIGGPIILGLALVYATLQYRKRGRALDRVSQESAKHVREDIRRDEDRASQVR</sequence>
<dbReference type="Proteomes" id="UP001548713">
    <property type="component" value="Unassembled WGS sequence"/>
</dbReference>
<comment type="caution">
    <text evidence="3">The sequence shown here is derived from an EMBL/GenBank/DDBJ whole genome shotgun (WGS) entry which is preliminary data.</text>
</comment>
<feature type="region of interest" description="Disordered" evidence="1">
    <location>
        <begin position="34"/>
        <end position="60"/>
    </location>
</feature>
<evidence type="ECO:0000256" key="2">
    <source>
        <dbReference type="SAM" id="Phobius"/>
    </source>
</evidence>
<accession>A0ABV2CXB4</accession>
<evidence type="ECO:0000313" key="4">
    <source>
        <dbReference type="Proteomes" id="UP001548713"/>
    </source>
</evidence>